<organism evidence="3 4">
    <name type="scientific">Sharpea azabuensis</name>
    <dbReference type="NCBI Taxonomy" id="322505"/>
    <lineage>
        <taxon>Bacteria</taxon>
        <taxon>Bacillati</taxon>
        <taxon>Bacillota</taxon>
        <taxon>Erysipelotrichia</taxon>
        <taxon>Erysipelotrichales</taxon>
        <taxon>Coprobacillaceae</taxon>
        <taxon>Sharpea</taxon>
    </lineage>
</organism>
<protein>
    <submittedName>
        <fullName evidence="3">Hpt domain-containing protein</fullName>
    </submittedName>
</protein>
<feature type="modified residue" description="Phosphohistidine" evidence="1">
    <location>
        <position position="60"/>
    </location>
</feature>
<feature type="domain" description="HPt" evidence="2">
    <location>
        <begin position="19"/>
        <end position="115"/>
    </location>
</feature>
<dbReference type="RefSeq" id="WP_051646899.1">
    <property type="nucleotide sequence ID" value="NZ_CACVPP010000085.1"/>
</dbReference>
<dbReference type="InterPro" id="IPR036641">
    <property type="entry name" value="HPT_dom_sf"/>
</dbReference>
<evidence type="ECO:0000259" key="2">
    <source>
        <dbReference type="PROSITE" id="PS50894"/>
    </source>
</evidence>
<dbReference type="Gene3D" id="1.20.120.160">
    <property type="entry name" value="HPT domain"/>
    <property type="match status" value="1"/>
</dbReference>
<sequence length="115" mass="13181">MKREDCILHGINYDDGVHRVVDNEELYQHFLKIFPQDPSYYELVNALASKKAEEAFQAAHKLKGVAANLSLDALYKPVCILVEELRRHDLSHIDQSFPPVKKAYVDIVDFITHSS</sequence>
<dbReference type="EMBL" id="FNYK01000031">
    <property type="protein sequence ID" value="SEI88341.1"/>
    <property type="molecule type" value="Genomic_DNA"/>
</dbReference>
<dbReference type="OrthoDB" id="1669200at2"/>
<keyword evidence="1" id="KW-0597">Phosphoprotein</keyword>
<proteinExistence type="predicted"/>
<dbReference type="Pfam" id="PF01627">
    <property type="entry name" value="Hpt"/>
    <property type="match status" value="1"/>
</dbReference>
<dbReference type="PROSITE" id="PS50894">
    <property type="entry name" value="HPT"/>
    <property type="match status" value="1"/>
</dbReference>
<name>A0A1H6U7P7_9FIRM</name>
<dbReference type="SUPFAM" id="SSF47226">
    <property type="entry name" value="Histidine-containing phosphotransfer domain, HPT domain"/>
    <property type="match status" value="1"/>
</dbReference>
<dbReference type="AlphaFoldDB" id="A0A1H6U7P7"/>
<reference evidence="4" key="1">
    <citation type="submission" date="2016-10" db="EMBL/GenBank/DDBJ databases">
        <authorList>
            <person name="Varghese N."/>
        </authorList>
    </citation>
    <scope>NUCLEOTIDE SEQUENCE [LARGE SCALE GENOMIC DNA]</scope>
    <source>
        <strain evidence="4">DSM 20406</strain>
    </source>
</reference>
<dbReference type="GO" id="GO:0000160">
    <property type="term" value="P:phosphorelay signal transduction system"/>
    <property type="evidence" value="ECO:0007669"/>
    <property type="project" value="InterPro"/>
</dbReference>
<evidence type="ECO:0000313" key="3">
    <source>
        <dbReference type="EMBL" id="SEI88341.1"/>
    </source>
</evidence>
<dbReference type="InterPro" id="IPR008207">
    <property type="entry name" value="Sig_transdc_His_kin_Hpt_dom"/>
</dbReference>
<keyword evidence="4" id="KW-1185">Reference proteome</keyword>
<evidence type="ECO:0000313" key="4">
    <source>
        <dbReference type="Proteomes" id="UP000183028"/>
    </source>
</evidence>
<evidence type="ECO:0000256" key="1">
    <source>
        <dbReference type="PROSITE-ProRule" id="PRU00110"/>
    </source>
</evidence>
<dbReference type="Proteomes" id="UP000183028">
    <property type="component" value="Unassembled WGS sequence"/>
</dbReference>
<dbReference type="STRING" id="322505.SAMN04487836_10379"/>
<dbReference type="eggNOG" id="COG2198">
    <property type="taxonomic scope" value="Bacteria"/>
</dbReference>
<gene>
    <name evidence="3" type="ORF">SAMN04487834_103117</name>
</gene>
<accession>A0A1H6U7P7</accession>
<dbReference type="GeneID" id="54120266"/>